<feature type="region of interest" description="Disordered" evidence="3">
    <location>
        <begin position="1"/>
        <end position="34"/>
    </location>
</feature>
<evidence type="ECO:0000313" key="4">
    <source>
        <dbReference type="EMBL" id="SLN55878.1"/>
    </source>
</evidence>
<dbReference type="EC" id="3.1.-.-" evidence="4"/>
<evidence type="ECO:0000256" key="1">
    <source>
        <dbReference type="ARBA" id="ARBA00005622"/>
    </source>
</evidence>
<evidence type="ECO:0000313" key="5">
    <source>
        <dbReference type="Proteomes" id="UP000193963"/>
    </source>
</evidence>
<dbReference type="InterPro" id="IPR000801">
    <property type="entry name" value="Esterase-like"/>
</dbReference>
<keyword evidence="2 4" id="KW-0378">Hydrolase</keyword>
<dbReference type="AlphaFoldDB" id="A0A1X6ZPN4"/>
<dbReference type="SUPFAM" id="SSF53474">
    <property type="entry name" value="alpha/beta-Hydrolases"/>
    <property type="match status" value="1"/>
</dbReference>
<name>A0A1X6ZPN4_9RHOB</name>
<evidence type="ECO:0000256" key="3">
    <source>
        <dbReference type="SAM" id="MobiDB-lite"/>
    </source>
</evidence>
<dbReference type="PANTHER" id="PTHR40841">
    <property type="entry name" value="SIDEROPHORE TRIACETYLFUSARININE C ESTERASE"/>
    <property type="match status" value="1"/>
</dbReference>
<evidence type="ECO:0000256" key="2">
    <source>
        <dbReference type="ARBA" id="ARBA00022801"/>
    </source>
</evidence>
<dbReference type="GO" id="GO:0016788">
    <property type="term" value="F:hydrolase activity, acting on ester bonds"/>
    <property type="evidence" value="ECO:0007669"/>
    <property type="project" value="TreeGrafter"/>
</dbReference>
<dbReference type="InterPro" id="IPR052558">
    <property type="entry name" value="Siderophore_Hydrolase_D"/>
</dbReference>
<comment type="similarity">
    <text evidence="1">Belongs to the esterase D family.</text>
</comment>
<dbReference type="Gene3D" id="3.40.50.1820">
    <property type="entry name" value="alpha/beta hydrolase"/>
    <property type="match status" value="1"/>
</dbReference>
<accession>A0A1X6ZPN4</accession>
<dbReference type="PANTHER" id="PTHR40841:SF2">
    <property type="entry name" value="SIDEROPHORE-DEGRADING ESTERASE (EUROFUNG)"/>
    <property type="match status" value="1"/>
</dbReference>
<gene>
    <name evidence="4" type="primary">besA</name>
    <name evidence="4" type="ORF">PSM7751_02754</name>
</gene>
<sequence length="274" mass="28240">MPAPSTPATDPGARADQPAPMGLGTPWSRPGVTSFDLPSDGGGFRVLVARPEAPAPPGGYGILYAMDAGWTFGTLCDLERLCDKSRSGARDLPAVIVGLGWPTDSLIDFDRRGADLVGQAARGASRAATLALLAGQVIPRVEAALPVDPAHRMILGHSFGGAFALQARALCPGLFSHVATGSPSIWTDPEGIHAGARRAGGKLLITVGALEDPGAAEAAGEPVDRIARLRTRDMTGHARRFAQQAGATFRTFDGVGHGAVIPGFLGAAHAFLRC</sequence>
<dbReference type="InterPro" id="IPR029058">
    <property type="entry name" value="AB_hydrolase_fold"/>
</dbReference>
<keyword evidence="5" id="KW-1185">Reference proteome</keyword>
<protein>
    <submittedName>
        <fullName evidence="4">Ferri-bacillibactin esterase BesA</fullName>
        <ecNumber evidence="4">3.1.-.-</ecNumber>
    </submittedName>
</protein>
<dbReference type="Pfam" id="PF00756">
    <property type="entry name" value="Esterase"/>
    <property type="match status" value="1"/>
</dbReference>
<dbReference type="Proteomes" id="UP000193963">
    <property type="component" value="Unassembled WGS sequence"/>
</dbReference>
<dbReference type="EMBL" id="FWFN01000005">
    <property type="protein sequence ID" value="SLN55878.1"/>
    <property type="molecule type" value="Genomic_DNA"/>
</dbReference>
<proteinExistence type="inferred from homology"/>
<organism evidence="4 5">
    <name type="scientific">Pseudooceanicola marinus</name>
    <dbReference type="NCBI Taxonomy" id="396013"/>
    <lineage>
        <taxon>Bacteria</taxon>
        <taxon>Pseudomonadati</taxon>
        <taxon>Pseudomonadota</taxon>
        <taxon>Alphaproteobacteria</taxon>
        <taxon>Rhodobacterales</taxon>
        <taxon>Paracoccaceae</taxon>
        <taxon>Pseudooceanicola</taxon>
    </lineage>
</organism>
<reference evidence="4 5" key="1">
    <citation type="submission" date="2017-03" db="EMBL/GenBank/DDBJ databases">
        <authorList>
            <person name="Afonso C.L."/>
            <person name="Miller P.J."/>
            <person name="Scott M.A."/>
            <person name="Spackman E."/>
            <person name="Goraichik I."/>
            <person name="Dimitrov K.M."/>
            <person name="Suarez D.L."/>
            <person name="Swayne D.E."/>
        </authorList>
    </citation>
    <scope>NUCLEOTIDE SEQUENCE [LARGE SCALE GENOMIC DNA]</scope>
    <source>
        <strain evidence="4 5">CECT 7751</strain>
    </source>
</reference>